<comment type="caution">
    <text evidence="7">The sequence shown here is derived from an EMBL/GenBank/DDBJ whole genome shotgun (WGS) entry which is preliminary data.</text>
</comment>
<accession>A0ABT0KKB9</accession>
<evidence type="ECO:0000256" key="1">
    <source>
        <dbReference type="ARBA" id="ARBA00004651"/>
    </source>
</evidence>
<feature type="transmembrane region" description="Helical" evidence="6">
    <location>
        <begin position="71"/>
        <end position="91"/>
    </location>
</feature>
<evidence type="ECO:0000256" key="4">
    <source>
        <dbReference type="ARBA" id="ARBA00022989"/>
    </source>
</evidence>
<dbReference type="PANTHER" id="PTHR30086">
    <property type="entry name" value="ARGININE EXPORTER PROTEIN ARGO"/>
    <property type="match status" value="1"/>
</dbReference>
<feature type="transmembrane region" description="Helical" evidence="6">
    <location>
        <begin position="40"/>
        <end position="65"/>
    </location>
</feature>
<dbReference type="PANTHER" id="PTHR30086:SF20">
    <property type="entry name" value="ARGININE EXPORTER PROTEIN ARGO-RELATED"/>
    <property type="match status" value="1"/>
</dbReference>
<keyword evidence="5 6" id="KW-0472">Membrane</keyword>
<feature type="transmembrane region" description="Helical" evidence="6">
    <location>
        <begin position="6"/>
        <end position="28"/>
    </location>
</feature>
<reference evidence="7 8" key="1">
    <citation type="submission" date="2022-01" db="EMBL/GenBank/DDBJ databases">
        <title>Whole genome-based taxonomy of the Shewanellaceae.</title>
        <authorList>
            <person name="Martin-Rodriguez A.J."/>
        </authorList>
    </citation>
    <scope>NUCLEOTIDE SEQUENCE [LARGE SCALE GENOMIC DNA]</scope>
    <source>
        <strain evidence="7 8">DSM 24955</strain>
    </source>
</reference>
<evidence type="ECO:0000313" key="8">
    <source>
        <dbReference type="Proteomes" id="UP001202134"/>
    </source>
</evidence>
<feature type="transmembrane region" description="Helical" evidence="6">
    <location>
        <begin position="119"/>
        <end position="140"/>
    </location>
</feature>
<feature type="transmembrane region" description="Helical" evidence="6">
    <location>
        <begin position="187"/>
        <end position="205"/>
    </location>
</feature>
<dbReference type="RefSeq" id="WP_248954703.1">
    <property type="nucleotide sequence ID" value="NZ_JAKIKU010000001.1"/>
</dbReference>
<feature type="transmembrane region" description="Helical" evidence="6">
    <location>
        <begin position="152"/>
        <end position="175"/>
    </location>
</feature>
<comment type="subcellular location">
    <subcellularLocation>
        <location evidence="1">Cell membrane</location>
        <topology evidence="1">Multi-pass membrane protein</topology>
    </subcellularLocation>
</comment>
<keyword evidence="8" id="KW-1185">Reference proteome</keyword>
<evidence type="ECO:0000256" key="3">
    <source>
        <dbReference type="ARBA" id="ARBA00022692"/>
    </source>
</evidence>
<gene>
    <name evidence="7" type="ORF">L2737_02825</name>
</gene>
<evidence type="ECO:0000256" key="2">
    <source>
        <dbReference type="ARBA" id="ARBA00022475"/>
    </source>
</evidence>
<dbReference type="Proteomes" id="UP001202134">
    <property type="component" value="Unassembled WGS sequence"/>
</dbReference>
<evidence type="ECO:0000256" key="6">
    <source>
        <dbReference type="SAM" id="Phobius"/>
    </source>
</evidence>
<protein>
    <submittedName>
        <fullName evidence="7">LysE family translocator</fullName>
    </submittedName>
</protein>
<sequence>MELQQSLSLLFTMFILAIVPGPVVFAIISRSFSHGLMPAMQLFLGVLIADYLFICIALFGLTALASVMGSAFIIIKYCSAAYLCILGFQLINEKPQAAQIADIGEHNNFKGIKNTSTGLMIGLSNPKALIFYIGFFPAFVPSTNISVNDALIVMSIATIAFGSINLCYALMAVKARKVFKSAKANRVINLIAGSIMIIAGILIALNI</sequence>
<organism evidence="7 8">
    <name type="scientific">Shewanella electrodiphila</name>
    <dbReference type="NCBI Taxonomy" id="934143"/>
    <lineage>
        <taxon>Bacteria</taxon>
        <taxon>Pseudomonadati</taxon>
        <taxon>Pseudomonadota</taxon>
        <taxon>Gammaproteobacteria</taxon>
        <taxon>Alteromonadales</taxon>
        <taxon>Shewanellaceae</taxon>
        <taxon>Shewanella</taxon>
    </lineage>
</organism>
<keyword evidence="2" id="KW-1003">Cell membrane</keyword>
<dbReference type="Pfam" id="PF01810">
    <property type="entry name" value="LysE"/>
    <property type="match status" value="1"/>
</dbReference>
<name>A0ABT0KKB9_9GAMM</name>
<keyword evidence="3 6" id="KW-0812">Transmembrane</keyword>
<evidence type="ECO:0000256" key="5">
    <source>
        <dbReference type="ARBA" id="ARBA00023136"/>
    </source>
</evidence>
<keyword evidence="4 6" id="KW-1133">Transmembrane helix</keyword>
<dbReference type="EMBL" id="JAKIKU010000001">
    <property type="protein sequence ID" value="MCL1044268.1"/>
    <property type="molecule type" value="Genomic_DNA"/>
</dbReference>
<evidence type="ECO:0000313" key="7">
    <source>
        <dbReference type="EMBL" id="MCL1044268.1"/>
    </source>
</evidence>
<proteinExistence type="predicted"/>
<dbReference type="InterPro" id="IPR001123">
    <property type="entry name" value="LeuE-type"/>
</dbReference>